<dbReference type="RefSeq" id="WP_184044660.1">
    <property type="nucleotide sequence ID" value="NZ_CP040709.1"/>
</dbReference>
<name>A0A840S045_9BURK</name>
<protein>
    <submittedName>
        <fullName evidence="2">Type IV pilus assembly protein PilV</fullName>
    </submittedName>
</protein>
<feature type="transmembrane region" description="Helical" evidence="1">
    <location>
        <begin position="12"/>
        <end position="34"/>
    </location>
</feature>
<dbReference type="AlphaFoldDB" id="A0A840S045"/>
<keyword evidence="1" id="KW-1133">Transmembrane helix</keyword>
<keyword evidence="1" id="KW-0812">Transmembrane</keyword>
<comment type="caution">
    <text evidence="2">The sequence shown here is derived from an EMBL/GenBank/DDBJ whole genome shotgun (WGS) entry which is preliminary data.</text>
</comment>
<evidence type="ECO:0000256" key="1">
    <source>
        <dbReference type="SAM" id="Phobius"/>
    </source>
</evidence>
<gene>
    <name evidence="2" type="ORF">HNQ51_000908</name>
</gene>
<evidence type="ECO:0000313" key="3">
    <source>
        <dbReference type="Proteomes" id="UP000554837"/>
    </source>
</evidence>
<keyword evidence="1" id="KW-0472">Membrane</keyword>
<evidence type="ECO:0000313" key="2">
    <source>
        <dbReference type="EMBL" id="MBB5203615.1"/>
    </source>
</evidence>
<sequence>MHPRSQRLRGATMIEILITLVITAFGLLGLAGFVTRSTTLSVDAGQKARAASLVDDMASRLANNKAKADDYVTDQVYGETATAVCTGAVGSAALDLCQWGNLLVGTQDARTGGNAAALGFRGCVTKPSATDPAYVITVAYGSMASGFPPADLCGKGAFGDESYRRVVRAQVRVAALTK</sequence>
<proteinExistence type="predicted"/>
<accession>A0A840S045</accession>
<dbReference type="EMBL" id="JACHHO010000001">
    <property type="protein sequence ID" value="MBB5203615.1"/>
    <property type="molecule type" value="Genomic_DNA"/>
</dbReference>
<dbReference type="Proteomes" id="UP000554837">
    <property type="component" value="Unassembled WGS sequence"/>
</dbReference>
<organism evidence="2 3">
    <name type="scientific">Inhella inkyongensis</name>
    <dbReference type="NCBI Taxonomy" id="392593"/>
    <lineage>
        <taxon>Bacteria</taxon>
        <taxon>Pseudomonadati</taxon>
        <taxon>Pseudomonadota</taxon>
        <taxon>Betaproteobacteria</taxon>
        <taxon>Burkholderiales</taxon>
        <taxon>Sphaerotilaceae</taxon>
        <taxon>Inhella</taxon>
    </lineage>
</organism>
<keyword evidence="3" id="KW-1185">Reference proteome</keyword>
<reference evidence="2 3" key="1">
    <citation type="submission" date="2020-08" db="EMBL/GenBank/DDBJ databases">
        <title>Genomic Encyclopedia of Type Strains, Phase IV (KMG-IV): sequencing the most valuable type-strain genomes for metagenomic binning, comparative biology and taxonomic classification.</title>
        <authorList>
            <person name="Goeker M."/>
        </authorList>
    </citation>
    <scope>NUCLEOTIDE SEQUENCE [LARGE SCALE GENOMIC DNA]</scope>
    <source>
        <strain evidence="2 3">DSM 23958</strain>
    </source>
</reference>